<accession>A0ABS1NBW1</accession>
<proteinExistence type="predicted"/>
<evidence type="ECO:0000313" key="4">
    <source>
        <dbReference type="Proteomes" id="UP000634229"/>
    </source>
</evidence>
<dbReference type="Pfam" id="PF00561">
    <property type="entry name" value="Abhydrolase_1"/>
    <property type="match status" value="1"/>
</dbReference>
<dbReference type="InterPro" id="IPR000073">
    <property type="entry name" value="AB_hydrolase_1"/>
</dbReference>
<sequence>MSTHTSGEPLTGSLRVPGATLHYEVRGSGPVLLLIPGGSADAALFDTVAPVFTDRWTVVSYDPRGMSRSSLDGPLEDQRVERHSEDAYRLLEEVAPDGAPACVFGTSSGAIAALDLLARHPERLRLVVAHEPPVVELLPDAERHRAFFAEVHTAYRREGVAAAMAVMSAGTGGGGQERERQEDRPASPPVDELPPHLTHMVSRMHANTPYFLEHILRQFTTHVPDVAALERVADRLVLAAGRESRGQLLRRPAALLAERFGGEVVEFPGGHVGLAEHPAEFAEALSATLG</sequence>
<dbReference type="EMBL" id="JAERRF010000006">
    <property type="protein sequence ID" value="MBL1097562.1"/>
    <property type="molecule type" value="Genomic_DNA"/>
</dbReference>
<reference evidence="3 4" key="1">
    <citation type="submission" date="2021-01" db="EMBL/GenBank/DDBJ databases">
        <title>WGS of actinomycetes isolated from Thailand.</title>
        <authorList>
            <person name="Thawai C."/>
        </authorList>
    </citation>
    <scope>NUCLEOTIDE SEQUENCE [LARGE SCALE GENOMIC DNA]</scope>
    <source>
        <strain evidence="3 4">CA1R205</strain>
    </source>
</reference>
<keyword evidence="4" id="KW-1185">Reference proteome</keyword>
<feature type="region of interest" description="Disordered" evidence="1">
    <location>
        <begin position="169"/>
        <end position="194"/>
    </location>
</feature>
<organism evidence="3 4">
    <name type="scientific">Streptomyces coffeae</name>
    <dbReference type="NCBI Taxonomy" id="621382"/>
    <lineage>
        <taxon>Bacteria</taxon>
        <taxon>Bacillati</taxon>
        <taxon>Actinomycetota</taxon>
        <taxon>Actinomycetes</taxon>
        <taxon>Kitasatosporales</taxon>
        <taxon>Streptomycetaceae</taxon>
        <taxon>Streptomyces</taxon>
    </lineage>
</organism>
<evidence type="ECO:0000313" key="3">
    <source>
        <dbReference type="EMBL" id="MBL1097562.1"/>
    </source>
</evidence>
<dbReference type="SUPFAM" id="SSF53474">
    <property type="entry name" value="alpha/beta-Hydrolases"/>
    <property type="match status" value="1"/>
</dbReference>
<evidence type="ECO:0000256" key="1">
    <source>
        <dbReference type="SAM" id="MobiDB-lite"/>
    </source>
</evidence>
<dbReference type="RefSeq" id="WP_201874964.1">
    <property type="nucleotide sequence ID" value="NZ_JAERRF010000006.1"/>
</dbReference>
<feature type="compositionally biased region" description="Basic and acidic residues" evidence="1">
    <location>
        <begin position="176"/>
        <end position="185"/>
    </location>
</feature>
<dbReference type="Proteomes" id="UP000634229">
    <property type="component" value="Unassembled WGS sequence"/>
</dbReference>
<protein>
    <submittedName>
        <fullName evidence="3">Alpha/beta hydrolase</fullName>
    </submittedName>
</protein>
<dbReference type="PANTHER" id="PTHR43798">
    <property type="entry name" value="MONOACYLGLYCEROL LIPASE"/>
    <property type="match status" value="1"/>
</dbReference>
<dbReference type="Gene3D" id="3.40.50.1820">
    <property type="entry name" value="alpha/beta hydrolase"/>
    <property type="match status" value="1"/>
</dbReference>
<feature type="domain" description="AB hydrolase-1" evidence="2">
    <location>
        <begin position="30"/>
        <end position="156"/>
    </location>
</feature>
<dbReference type="InterPro" id="IPR029058">
    <property type="entry name" value="AB_hydrolase_fold"/>
</dbReference>
<gene>
    <name evidence="3" type="ORF">JK363_12890</name>
</gene>
<comment type="caution">
    <text evidence="3">The sequence shown here is derived from an EMBL/GenBank/DDBJ whole genome shotgun (WGS) entry which is preliminary data.</text>
</comment>
<dbReference type="InterPro" id="IPR050266">
    <property type="entry name" value="AB_hydrolase_sf"/>
</dbReference>
<evidence type="ECO:0000259" key="2">
    <source>
        <dbReference type="Pfam" id="PF00561"/>
    </source>
</evidence>
<keyword evidence="3" id="KW-0378">Hydrolase</keyword>
<name>A0ABS1NBW1_9ACTN</name>
<dbReference type="GO" id="GO:0016787">
    <property type="term" value="F:hydrolase activity"/>
    <property type="evidence" value="ECO:0007669"/>
    <property type="project" value="UniProtKB-KW"/>
</dbReference>